<accession>A0A1I0EJ21</accession>
<organism evidence="1 2">
    <name type="scientific">Nitrosomonas marina</name>
    <dbReference type="NCBI Taxonomy" id="917"/>
    <lineage>
        <taxon>Bacteria</taxon>
        <taxon>Pseudomonadati</taxon>
        <taxon>Pseudomonadota</taxon>
        <taxon>Betaproteobacteria</taxon>
        <taxon>Nitrosomonadales</taxon>
        <taxon>Nitrosomonadaceae</taxon>
        <taxon>Nitrosomonas</taxon>
    </lineage>
</organism>
<sequence length="106" mass="11140">MASGKKWSGMLTSNVLEDTGAIPVGKVATASINMVNLDDDPVDVRIYISESATPSESDSIEPSNLQIPGNGIYKLTGEIVGAGERIVLKASTSNVAARVTVFEEDE</sequence>
<name>A0A1I0EJ21_9PROT</name>
<dbReference type="Proteomes" id="UP000199345">
    <property type="component" value="Unassembled WGS sequence"/>
</dbReference>
<proteinExistence type="predicted"/>
<gene>
    <name evidence="1" type="ORF">SAMN05216326_12743</name>
</gene>
<dbReference type="AlphaFoldDB" id="A0A1I0EJ21"/>
<reference evidence="2" key="1">
    <citation type="submission" date="2016-10" db="EMBL/GenBank/DDBJ databases">
        <authorList>
            <person name="Varghese N."/>
            <person name="Submissions S."/>
        </authorList>
    </citation>
    <scope>NUCLEOTIDE SEQUENCE [LARGE SCALE GENOMIC DNA]</scope>
    <source>
        <strain evidence="2">Nm71</strain>
    </source>
</reference>
<protein>
    <submittedName>
        <fullName evidence="1">Uncharacterized protein</fullName>
    </submittedName>
</protein>
<keyword evidence="2" id="KW-1185">Reference proteome</keyword>
<evidence type="ECO:0000313" key="2">
    <source>
        <dbReference type="Proteomes" id="UP000199345"/>
    </source>
</evidence>
<dbReference type="RefSeq" id="WP_177170379.1">
    <property type="nucleotide sequence ID" value="NZ_FOIA01000027.1"/>
</dbReference>
<dbReference type="EMBL" id="FOIA01000027">
    <property type="protein sequence ID" value="SET44656.1"/>
    <property type="molecule type" value="Genomic_DNA"/>
</dbReference>
<evidence type="ECO:0000313" key="1">
    <source>
        <dbReference type="EMBL" id="SET44656.1"/>
    </source>
</evidence>